<dbReference type="InterPro" id="IPR004165">
    <property type="entry name" value="CoA_trans_fam_I"/>
</dbReference>
<reference evidence="2 3" key="1">
    <citation type="submission" date="2021-02" db="EMBL/GenBank/DDBJ databases">
        <title>Whole genome sequencing of Streptomyces actuosus VRA1.</title>
        <authorList>
            <person name="Sen G."/>
            <person name="Sen A."/>
        </authorList>
    </citation>
    <scope>NUCLEOTIDE SEQUENCE [LARGE SCALE GENOMIC DNA]</scope>
    <source>
        <strain evidence="2 3">VRA1</strain>
    </source>
</reference>
<dbReference type="PANTHER" id="PTHR13707">
    <property type="entry name" value="KETOACID-COENZYME A TRANSFERASE"/>
    <property type="match status" value="1"/>
</dbReference>
<feature type="compositionally biased region" description="Low complexity" evidence="1">
    <location>
        <begin position="27"/>
        <end position="37"/>
    </location>
</feature>
<dbReference type="Proteomes" id="UP000788262">
    <property type="component" value="Unassembled WGS sequence"/>
</dbReference>
<name>A0ABS2VIP2_STRAS</name>
<dbReference type="Pfam" id="PF01144">
    <property type="entry name" value="CoA_trans"/>
    <property type="match status" value="1"/>
</dbReference>
<evidence type="ECO:0000313" key="2">
    <source>
        <dbReference type="EMBL" id="MBN0042961.1"/>
    </source>
</evidence>
<organism evidence="2 3">
    <name type="scientific">Streptomyces actuosus</name>
    <dbReference type="NCBI Taxonomy" id="1885"/>
    <lineage>
        <taxon>Bacteria</taxon>
        <taxon>Bacillati</taxon>
        <taxon>Actinomycetota</taxon>
        <taxon>Actinomycetes</taxon>
        <taxon>Kitasatosporales</taxon>
        <taxon>Streptomycetaceae</taxon>
        <taxon>Streptomyces</taxon>
    </lineage>
</organism>
<evidence type="ECO:0008006" key="4">
    <source>
        <dbReference type="Google" id="ProtNLM"/>
    </source>
</evidence>
<feature type="compositionally biased region" description="Low complexity" evidence="1">
    <location>
        <begin position="44"/>
        <end position="53"/>
    </location>
</feature>
<keyword evidence="3" id="KW-1185">Reference proteome</keyword>
<comment type="caution">
    <text evidence="2">The sequence shown here is derived from an EMBL/GenBank/DDBJ whole genome shotgun (WGS) entry which is preliminary data.</text>
</comment>
<dbReference type="PANTHER" id="PTHR13707:SF57">
    <property type="entry name" value="SUCCINYL-COA:3-KETOACID COENZYME A TRANSFERASE SUBUNIT B-RELATED"/>
    <property type="match status" value="1"/>
</dbReference>
<feature type="region of interest" description="Disordered" evidence="1">
    <location>
        <begin position="1"/>
        <end position="65"/>
    </location>
</feature>
<sequence>MPRHPATVRRRRGSRPRRTPPPRAPPRRSLPLSRVPALAPPRAPGRTTAAPAPDRTERAPAGACRGGHTAAITHAAMESPVLGAMQVSAAGDLANWMIPGKTVKGMGGAMDLVHGAARVVVLMEHTARDGSPELVATCSLPLTGRAVVHRVITDLAVPDITADGFRLAELAPGATVEEVRAATAAELIVPAAVGAVAADS</sequence>
<dbReference type="SUPFAM" id="SSF100950">
    <property type="entry name" value="NagB/RpiA/CoA transferase-like"/>
    <property type="match status" value="1"/>
</dbReference>
<dbReference type="SMART" id="SM00882">
    <property type="entry name" value="CoA_trans"/>
    <property type="match status" value="1"/>
</dbReference>
<feature type="compositionally biased region" description="Basic residues" evidence="1">
    <location>
        <begin position="1"/>
        <end position="20"/>
    </location>
</feature>
<protein>
    <recommendedName>
        <fullName evidence="4">Succinyl-CoA--3-ketoacid-CoA transferase</fullName>
    </recommendedName>
</protein>
<gene>
    <name evidence="2" type="ORF">JS756_02275</name>
</gene>
<accession>A0ABS2VIP2</accession>
<dbReference type="EMBL" id="JAFFZS010000001">
    <property type="protein sequence ID" value="MBN0042961.1"/>
    <property type="molecule type" value="Genomic_DNA"/>
</dbReference>
<dbReference type="InterPro" id="IPR037171">
    <property type="entry name" value="NagB/RpiA_transferase-like"/>
</dbReference>
<evidence type="ECO:0000256" key="1">
    <source>
        <dbReference type="SAM" id="MobiDB-lite"/>
    </source>
</evidence>
<evidence type="ECO:0000313" key="3">
    <source>
        <dbReference type="Proteomes" id="UP000788262"/>
    </source>
</evidence>
<proteinExistence type="predicted"/>
<dbReference type="Gene3D" id="3.40.1080.10">
    <property type="entry name" value="Glutaconate Coenzyme A-transferase"/>
    <property type="match status" value="1"/>
</dbReference>